<reference evidence="1" key="1">
    <citation type="submission" date="2013-08" db="EMBL/GenBank/DDBJ databases">
        <authorList>
            <person name="Mendez C."/>
            <person name="Richter M."/>
            <person name="Ferrer M."/>
            <person name="Sanchez J."/>
        </authorList>
    </citation>
    <scope>NUCLEOTIDE SEQUENCE</scope>
</reference>
<evidence type="ECO:0000313" key="1">
    <source>
        <dbReference type="EMBL" id="EQD77009.1"/>
    </source>
</evidence>
<proteinExistence type="predicted"/>
<gene>
    <name evidence="1" type="ORF">B1A_03156</name>
</gene>
<protein>
    <submittedName>
        <fullName evidence="1">Toxin-antitoxin system, antitoxin component</fullName>
    </submittedName>
</protein>
<organism evidence="1">
    <name type="scientific">mine drainage metagenome</name>
    <dbReference type="NCBI Taxonomy" id="410659"/>
    <lineage>
        <taxon>unclassified sequences</taxon>
        <taxon>metagenomes</taxon>
        <taxon>ecological metagenomes</taxon>
    </lineage>
</organism>
<dbReference type="AlphaFoldDB" id="T1D6F4"/>
<feature type="non-terminal residue" evidence="1">
    <location>
        <position position="66"/>
    </location>
</feature>
<comment type="caution">
    <text evidence="1">The sequence shown here is derived from an EMBL/GenBank/DDBJ whole genome shotgun (WGS) entry which is preliminary data.</text>
</comment>
<accession>T1D6F4</accession>
<reference evidence="1" key="2">
    <citation type="journal article" date="2014" name="ISME J.">
        <title>Microbial stratification in low pH oxic and suboxic macroscopic growths along an acid mine drainage.</title>
        <authorList>
            <person name="Mendez-Garcia C."/>
            <person name="Mesa V."/>
            <person name="Sprenger R.R."/>
            <person name="Richter M."/>
            <person name="Diez M.S."/>
            <person name="Solano J."/>
            <person name="Bargiela R."/>
            <person name="Golyshina O.V."/>
            <person name="Manteca A."/>
            <person name="Ramos J.L."/>
            <person name="Gallego J.R."/>
            <person name="Llorente I."/>
            <person name="Martins Dos Santos V.A."/>
            <person name="Jensen O.N."/>
            <person name="Pelaez A.I."/>
            <person name="Sanchez J."/>
            <person name="Ferrer M."/>
        </authorList>
    </citation>
    <scope>NUCLEOTIDE SEQUENCE</scope>
</reference>
<dbReference type="InterPro" id="IPR037038">
    <property type="entry name" value="HepT-like_sf"/>
</dbReference>
<dbReference type="EMBL" id="AUZX01002325">
    <property type="protein sequence ID" value="EQD77009.1"/>
    <property type="molecule type" value="Genomic_DNA"/>
</dbReference>
<name>T1D6F4_9ZZZZ</name>
<dbReference type="Gene3D" id="1.20.120.580">
    <property type="entry name" value="bsu32300-like"/>
    <property type="match status" value="1"/>
</dbReference>
<sequence>MAINTDRIRERLLYIREQIGTLEHLAHDVDLRRSRMQVPLSYSGIVRNLQTSVEAMIDIAFHLCAK</sequence>